<protein>
    <submittedName>
        <fullName evidence="2">Type 11 methyltransferase</fullName>
    </submittedName>
</protein>
<dbReference type="HOGENOM" id="CLU_037990_8_0_11"/>
<evidence type="ECO:0000313" key="3">
    <source>
        <dbReference type="Proteomes" id="UP000028492"/>
    </source>
</evidence>
<dbReference type="Gene3D" id="3.40.50.150">
    <property type="entry name" value="Vaccinia Virus protein VP39"/>
    <property type="match status" value="1"/>
</dbReference>
<gene>
    <name evidence="2" type="ORF">AJAP_26440</name>
</gene>
<dbReference type="KEGG" id="aja:AJAP_26440"/>
<dbReference type="eggNOG" id="COG2226">
    <property type="taxonomic scope" value="Bacteria"/>
</dbReference>
<dbReference type="InterPro" id="IPR013216">
    <property type="entry name" value="Methyltransf_11"/>
</dbReference>
<dbReference type="Proteomes" id="UP000028492">
    <property type="component" value="Chromosome"/>
</dbReference>
<reference evidence="2 3" key="1">
    <citation type="journal article" date="2014" name="J. Biotechnol.">
        <title>Complete genome sequence of the actinobacterium Amycolatopsis japonica MG417-CF17(T) (=DSM 44213T) producing (S,S)-N,N'-ethylenediaminedisuccinic acid.</title>
        <authorList>
            <person name="Stegmann E."/>
            <person name="Albersmeier A."/>
            <person name="Spohn M."/>
            <person name="Gert H."/>
            <person name="Weber T."/>
            <person name="Wohlleben W."/>
            <person name="Kalinowski J."/>
            <person name="Ruckert C."/>
        </authorList>
    </citation>
    <scope>NUCLEOTIDE SEQUENCE [LARGE SCALE GENOMIC DNA]</scope>
    <source>
        <strain evidence="3">MG417-CF17 (DSM 44213)</strain>
    </source>
</reference>
<dbReference type="Pfam" id="PF08241">
    <property type="entry name" value="Methyltransf_11"/>
    <property type="match status" value="1"/>
</dbReference>
<keyword evidence="2" id="KW-0489">Methyltransferase</keyword>
<keyword evidence="2" id="KW-0808">Transferase</keyword>
<dbReference type="InterPro" id="IPR029063">
    <property type="entry name" value="SAM-dependent_MTases_sf"/>
</dbReference>
<name>A0A075V5G5_9PSEU</name>
<organism evidence="2 3">
    <name type="scientific">Amycolatopsis japonica</name>
    <dbReference type="NCBI Taxonomy" id="208439"/>
    <lineage>
        <taxon>Bacteria</taxon>
        <taxon>Bacillati</taxon>
        <taxon>Actinomycetota</taxon>
        <taxon>Actinomycetes</taxon>
        <taxon>Pseudonocardiales</taxon>
        <taxon>Pseudonocardiaceae</taxon>
        <taxon>Amycolatopsis</taxon>
        <taxon>Amycolatopsis japonica group</taxon>
    </lineage>
</organism>
<dbReference type="AlphaFoldDB" id="A0A075V5G5"/>
<dbReference type="GO" id="GO:0008757">
    <property type="term" value="F:S-adenosylmethionine-dependent methyltransferase activity"/>
    <property type="evidence" value="ECO:0007669"/>
    <property type="project" value="InterPro"/>
</dbReference>
<keyword evidence="3" id="KW-1185">Reference proteome</keyword>
<accession>A0A075V5G5</accession>
<dbReference type="GO" id="GO:0032259">
    <property type="term" value="P:methylation"/>
    <property type="evidence" value="ECO:0007669"/>
    <property type="project" value="UniProtKB-KW"/>
</dbReference>
<dbReference type="STRING" id="208439.AJAP_26440"/>
<evidence type="ECO:0000313" key="2">
    <source>
        <dbReference type="EMBL" id="AIG78135.1"/>
    </source>
</evidence>
<sequence length="252" mass="27534">MRPLISDPYAELGRDYARSRRPDPRVAAAITAALGDARSVVNVGAGAGSYEPEDRDVVAVEPSRRMIAQRPATAAPAVQACAEGLPFADGAFDVALAVLTVHHWTDVTAGLAELRRVSRRQVIVTWDQAVFARFWLVRDYLPEIAEHESRLACLDRVVEELTEAGQVPAVAPLPVPSDCVDGFLGAYWRRPEAYLSERVRAGMSGVALLDQNVVATAVERLRADLADGHWHRHHVGLLGRTELDLGYRVVTT</sequence>
<proteinExistence type="predicted"/>
<dbReference type="SUPFAM" id="SSF53335">
    <property type="entry name" value="S-adenosyl-L-methionine-dependent methyltransferases"/>
    <property type="match status" value="1"/>
</dbReference>
<feature type="domain" description="Methyltransferase type 11" evidence="1">
    <location>
        <begin position="42"/>
        <end position="120"/>
    </location>
</feature>
<evidence type="ECO:0000259" key="1">
    <source>
        <dbReference type="Pfam" id="PF08241"/>
    </source>
</evidence>
<dbReference type="EMBL" id="CP008953">
    <property type="protein sequence ID" value="AIG78135.1"/>
    <property type="molecule type" value="Genomic_DNA"/>
</dbReference>